<feature type="compositionally biased region" description="Low complexity" evidence="1">
    <location>
        <begin position="302"/>
        <end position="314"/>
    </location>
</feature>
<feature type="compositionally biased region" description="Low complexity" evidence="1">
    <location>
        <begin position="198"/>
        <end position="221"/>
    </location>
</feature>
<organism evidence="2 3">
    <name type="scientific">Lasallia pustulata</name>
    <dbReference type="NCBI Taxonomy" id="136370"/>
    <lineage>
        <taxon>Eukaryota</taxon>
        <taxon>Fungi</taxon>
        <taxon>Dikarya</taxon>
        <taxon>Ascomycota</taxon>
        <taxon>Pezizomycotina</taxon>
        <taxon>Lecanoromycetes</taxon>
        <taxon>OSLEUM clade</taxon>
        <taxon>Umbilicariomycetidae</taxon>
        <taxon>Umbilicariales</taxon>
        <taxon>Umbilicariaceae</taxon>
        <taxon>Lasallia</taxon>
    </lineage>
</organism>
<proteinExistence type="predicted"/>
<feature type="region of interest" description="Disordered" evidence="1">
    <location>
        <begin position="196"/>
        <end position="236"/>
    </location>
</feature>
<feature type="region of interest" description="Disordered" evidence="1">
    <location>
        <begin position="268"/>
        <end position="362"/>
    </location>
</feature>
<reference evidence="2 3" key="1">
    <citation type="submission" date="2019-09" db="EMBL/GenBank/DDBJ databases">
        <title>The hologenome of the rock-dwelling lichen Lasallia pustulata.</title>
        <authorList>
            <person name="Greshake Tzovaras B."/>
            <person name="Segers F."/>
            <person name="Bicker A."/>
            <person name="Dal Grande F."/>
            <person name="Otte J."/>
            <person name="Hankeln T."/>
            <person name="Schmitt I."/>
            <person name="Ebersberger I."/>
        </authorList>
    </citation>
    <scope>NUCLEOTIDE SEQUENCE [LARGE SCALE GENOMIC DNA]</scope>
    <source>
        <strain evidence="2">A1-1</strain>
    </source>
</reference>
<dbReference type="OrthoDB" id="5430532at2759"/>
<feature type="compositionally biased region" description="Low complexity" evidence="1">
    <location>
        <begin position="126"/>
        <end position="136"/>
    </location>
</feature>
<evidence type="ECO:0000313" key="3">
    <source>
        <dbReference type="Proteomes" id="UP000324767"/>
    </source>
</evidence>
<dbReference type="Proteomes" id="UP000324767">
    <property type="component" value="Unassembled WGS sequence"/>
</dbReference>
<protein>
    <submittedName>
        <fullName evidence="2">Uncharacterized protein</fullName>
    </submittedName>
</protein>
<comment type="caution">
    <text evidence="2">The sequence shown here is derived from an EMBL/GenBank/DDBJ whole genome shotgun (WGS) entry which is preliminary data.</text>
</comment>
<evidence type="ECO:0000313" key="2">
    <source>
        <dbReference type="EMBL" id="KAA6411246.1"/>
    </source>
</evidence>
<evidence type="ECO:0000256" key="1">
    <source>
        <dbReference type="SAM" id="MobiDB-lite"/>
    </source>
</evidence>
<feature type="region of interest" description="Disordered" evidence="1">
    <location>
        <begin position="86"/>
        <end position="172"/>
    </location>
</feature>
<accession>A0A5M8PNX6</accession>
<feature type="compositionally biased region" description="Polar residues" evidence="1">
    <location>
        <begin position="87"/>
        <end position="101"/>
    </location>
</feature>
<gene>
    <name evidence="2" type="ORF">FRX48_04526</name>
</gene>
<dbReference type="AlphaFoldDB" id="A0A5M8PNX6"/>
<sequence length="376" mass="41088">MKRKFSFKLAPIKVPTDNEEEYTMVDVDSPQFSPVSFIIERPRLSPQIYLDLQRSCASIVQEVQPLDHQVYETVAASNKIPRKWSDDNQAYKTITQAPNPKSKTHRRTDSGPSLAPKPYTHIPTNAATSFTATATSRKPSYALEPPSPAFPSPPTTTTRTKPLTQPLPSPSHDPLALIRADLSTRPKTSAAACIDYQTPPSTTTTTTTTSTSKSTTRSNTTYDAPPVANTSTGLTSLSLTPYSSRLSSSHPFPPSTSTAAAATAKAWMAQELARRRSSAEKASALLQPRSPQPPPKQRRSAAEAVRAGLGLRARAPPRRPGARRSESQQQHQPGDSGVYPPARECRFAAHQPLQQRSRCRRRGSRRWEQVVGACVA</sequence>
<feature type="compositionally biased region" description="Low complexity" evidence="1">
    <location>
        <begin position="280"/>
        <end position="289"/>
    </location>
</feature>
<name>A0A5M8PNX6_9LECA</name>
<dbReference type="EMBL" id="VXIT01000007">
    <property type="protein sequence ID" value="KAA6411246.1"/>
    <property type="molecule type" value="Genomic_DNA"/>
</dbReference>
<feature type="compositionally biased region" description="Pro residues" evidence="1">
    <location>
        <begin position="145"/>
        <end position="154"/>
    </location>
</feature>
<feature type="compositionally biased region" description="Low complexity" evidence="1">
    <location>
        <begin position="155"/>
        <end position="164"/>
    </location>
</feature>